<evidence type="ECO:0000256" key="3">
    <source>
        <dbReference type="ARBA" id="ARBA00022475"/>
    </source>
</evidence>
<evidence type="ECO:0000256" key="1">
    <source>
        <dbReference type="ARBA" id="ARBA00004610"/>
    </source>
</evidence>
<dbReference type="Pfam" id="PF00029">
    <property type="entry name" value="Connexin"/>
    <property type="match status" value="1"/>
</dbReference>
<dbReference type="SMART" id="SM01089">
    <property type="entry name" value="Connexin_CCC"/>
    <property type="match status" value="1"/>
</dbReference>
<evidence type="ECO:0000256" key="6">
    <source>
        <dbReference type="ARBA" id="ARBA00022949"/>
    </source>
</evidence>
<evidence type="ECO:0000256" key="4">
    <source>
        <dbReference type="ARBA" id="ARBA00022692"/>
    </source>
</evidence>
<dbReference type="Gene3D" id="1.20.1440.80">
    <property type="entry name" value="Gap junction channel protein cysteine-rich domain"/>
    <property type="match status" value="1"/>
</dbReference>
<dbReference type="InterPro" id="IPR038359">
    <property type="entry name" value="Connexin_N_sf"/>
</dbReference>
<evidence type="ECO:0000256" key="11">
    <source>
        <dbReference type="SAM" id="Phobius"/>
    </source>
</evidence>
<name>A0AA47MEZ8_MERPO</name>
<dbReference type="PRINTS" id="PR00206">
    <property type="entry name" value="CONNEXIN"/>
</dbReference>
<dbReference type="PANTHER" id="PTHR11984:SF117">
    <property type="entry name" value="GAP JUNCTION PROTEIN"/>
    <property type="match status" value="1"/>
</dbReference>
<keyword evidence="5 9" id="KW-0303">Gap junction</keyword>
<comment type="caution">
    <text evidence="14">The sequence shown here is derived from an EMBL/GenBank/DDBJ whole genome shotgun (WGS) entry which is preliminary data.</text>
</comment>
<feature type="compositionally biased region" description="Polar residues" evidence="10">
    <location>
        <begin position="432"/>
        <end position="444"/>
    </location>
</feature>
<feature type="compositionally biased region" description="Basic and acidic residues" evidence="10">
    <location>
        <begin position="296"/>
        <end position="305"/>
    </location>
</feature>
<evidence type="ECO:0000259" key="12">
    <source>
        <dbReference type="SMART" id="SM00037"/>
    </source>
</evidence>
<evidence type="ECO:0000256" key="5">
    <source>
        <dbReference type="ARBA" id="ARBA00022868"/>
    </source>
</evidence>
<dbReference type="InterPro" id="IPR013092">
    <property type="entry name" value="Connexin_N"/>
</dbReference>
<feature type="region of interest" description="Disordered" evidence="10">
    <location>
        <begin position="265"/>
        <end position="327"/>
    </location>
</feature>
<gene>
    <name evidence="14" type="primary">gjc1_0</name>
    <name evidence="14" type="ORF">N1851_024347</name>
</gene>
<proteinExistence type="inferred from homology"/>
<evidence type="ECO:0000313" key="14">
    <source>
        <dbReference type="EMBL" id="KAK0139073.1"/>
    </source>
</evidence>
<feature type="compositionally biased region" description="Pro residues" evidence="10">
    <location>
        <begin position="520"/>
        <end position="532"/>
    </location>
</feature>
<keyword evidence="6" id="KW-0965">Cell junction</keyword>
<comment type="function">
    <text evidence="9">One gap junction consists of a cluster of closely packed pairs of transmembrane channels, the connexons, through which materials of low MW diffuse from one cell to a neighboring cell.</text>
</comment>
<feature type="region of interest" description="Disordered" evidence="10">
    <location>
        <begin position="407"/>
        <end position="532"/>
    </location>
</feature>
<reference evidence="14" key="1">
    <citation type="journal article" date="2023" name="Front. Mar. Sci.">
        <title>A new Merluccius polli reference genome to investigate the effects of global change in West African waters.</title>
        <authorList>
            <person name="Mateo J.L."/>
            <person name="Blanco-Fernandez C."/>
            <person name="Garcia-Vazquez E."/>
            <person name="Machado-Schiaffino G."/>
        </authorList>
    </citation>
    <scope>NUCLEOTIDE SEQUENCE</scope>
    <source>
        <strain evidence="14">C29</strain>
        <tissue evidence="14">Fin</tissue>
    </source>
</reference>
<dbReference type="GO" id="GO:0007267">
    <property type="term" value="P:cell-cell signaling"/>
    <property type="evidence" value="ECO:0007669"/>
    <property type="project" value="TreeGrafter"/>
</dbReference>
<feature type="region of interest" description="Disordered" evidence="10">
    <location>
        <begin position="345"/>
        <end position="371"/>
    </location>
</feature>
<dbReference type="InterPro" id="IPR000500">
    <property type="entry name" value="Connexin"/>
</dbReference>
<dbReference type="EMBL" id="JAOPHQ010004553">
    <property type="protein sequence ID" value="KAK0139073.1"/>
    <property type="molecule type" value="Genomic_DNA"/>
</dbReference>
<evidence type="ECO:0000259" key="13">
    <source>
        <dbReference type="SMART" id="SM01089"/>
    </source>
</evidence>
<evidence type="ECO:0000256" key="9">
    <source>
        <dbReference type="RuleBase" id="RU000630"/>
    </source>
</evidence>
<keyword evidence="8 11" id="KW-0472">Membrane</keyword>
<feature type="region of interest" description="Disordered" evidence="10">
    <location>
        <begin position="376"/>
        <end position="395"/>
    </location>
</feature>
<accession>A0AA47MEZ8</accession>
<evidence type="ECO:0000256" key="10">
    <source>
        <dbReference type="SAM" id="MobiDB-lite"/>
    </source>
</evidence>
<dbReference type="PANTHER" id="PTHR11984">
    <property type="entry name" value="CONNEXIN"/>
    <property type="match status" value="1"/>
</dbReference>
<dbReference type="InterPro" id="IPR019570">
    <property type="entry name" value="Connexin_CCC"/>
</dbReference>
<comment type="similarity">
    <text evidence="9">Belongs to the connexin family.</text>
</comment>
<dbReference type="Proteomes" id="UP001174136">
    <property type="component" value="Unassembled WGS sequence"/>
</dbReference>
<dbReference type="GO" id="GO:0005922">
    <property type="term" value="C:connexin complex"/>
    <property type="evidence" value="ECO:0007669"/>
    <property type="project" value="InterPro"/>
</dbReference>
<protein>
    <recommendedName>
        <fullName evidence="9">Gap junction protein</fullName>
    </recommendedName>
</protein>
<dbReference type="AlphaFoldDB" id="A0AA47MEZ8"/>
<keyword evidence="4 9" id="KW-0812">Transmembrane</keyword>
<keyword evidence="7 11" id="KW-1133">Transmembrane helix</keyword>
<organism evidence="14 15">
    <name type="scientific">Merluccius polli</name>
    <name type="common">Benguela hake</name>
    <name type="synonym">Merluccius cadenati</name>
    <dbReference type="NCBI Taxonomy" id="89951"/>
    <lineage>
        <taxon>Eukaryota</taxon>
        <taxon>Metazoa</taxon>
        <taxon>Chordata</taxon>
        <taxon>Craniata</taxon>
        <taxon>Vertebrata</taxon>
        <taxon>Euteleostomi</taxon>
        <taxon>Actinopterygii</taxon>
        <taxon>Neopterygii</taxon>
        <taxon>Teleostei</taxon>
        <taxon>Neoteleostei</taxon>
        <taxon>Acanthomorphata</taxon>
        <taxon>Zeiogadaria</taxon>
        <taxon>Gadariae</taxon>
        <taxon>Gadiformes</taxon>
        <taxon>Gadoidei</taxon>
        <taxon>Merlucciidae</taxon>
        <taxon>Merluccius</taxon>
    </lineage>
</organism>
<feature type="transmembrane region" description="Helical" evidence="11">
    <location>
        <begin position="227"/>
        <end position="251"/>
    </location>
</feature>
<feature type="transmembrane region" description="Helical" evidence="11">
    <location>
        <begin position="21"/>
        <end position="40"/>
    </location>
</feature>
<feature type="compositionally biased region" description="Polar residues" evidence="10">
    <location>
        <begin position="499"/>
        <end position="509"/>
    </location>
</feature>
<sequence length="532" mass="59473">MSWSFLTRLLDEISNHSTFVGKVWLSVLIIFRIVLTAVGGESIYHDEQSVFVCNTQQPGCENVCYDAFAPISHVRFWVFQVIMITTPTIMYLGFAMHKIARMDNTQYQPSRCGRKRMPIVTRSAARDYEEAMDDGEEDPMIEEEIEQEKVEKGQEKKHDGRRQIQRDGLMRVYTCQLLSRTAFEMVFLYGQYVLYGFQVAPMYVCKREPCPHTVDCFVSRPTEKTVFLLVMYVVSFLCLLLTILEMVHLGVGGIRDNFRRRATLASRPKPQPPALTCRRLGAAPTSTAPPGYHAAVKRDGLKEEAGPLPLADSGRESPGVEGCGGPELDRLRRHIRQAQQQLDLVYQLEERSPPRAGASRGEDPTAAEQNRRNLAQEKRAEGGEKGGSSHKPPSDVVVILSDRMDSGTGAQHRLIPSSDAGPEEQFPRHSSKLTVTSSRRQSLFSGGGLPEGRCNRSTANGDHGMAAVWRGERPEGARGRTCRWRNGVFPGSAAERQRQGQPEQRTCSTKGPEEMTVEYAPPPPLLRPPSRS</sequence>
<comment type="subcellular location">
    <subcellularLocation>
        <location evidence="1">Cell junction</location>
        <location evidence="1">Gap junction</location>
    </subcellularLocation>
    <subcellularLocation>
        <location evidence="2 9">Cell membrane</location>
        <topology evidence="2 9">Multi-pass membrane protein</topology>
    </subcellularLocation>
</comment>
<comment type="subunit">
    <text evidence="9">A connexon is composed of a hexamer of connexins.</text>
</comment>
<dbReference type="PROSITE" id="PS00408">
    <property type="entry name" value="CONNEXINS_2"/>
    <property type="match status" value="1"/>
</dbReference>
<dbReference type="PROSITE" id="PS00407">
    <property type="entry name" value="CONNEXINS_1"/>
    <property type="match status" value="1"/>
</dbReference>
<feature type="domain" description="Connexin cysteine-rich" evidence="13">
    <location>
        <begin position="183"/>
        <end position="249"/>
    </location>
</feature>
<keyword evidence="15" id="KW-1185">Reference proteome</keyword>
<evidence type="ECO:0000256" key="2">
    <source>
        <dbReference type="ARBA" id="ARBA00004651"/>
    </source>
</evidence>
<dbReference type="SMART" id="SM00037">
    <property type="entry name" value="CNX"/>
    <property type="match status" value="1"/>
</dbReference>
<feature type="transmembrane region" description="Helical" evidence="11">
    <location>
        <begin position="76"/>
        <end position="94"/>
    </location>
</feature>
<evidence type="ECO:0000313" key="15">
    <source>
        <dbReference type="Proteomes" id="UP001174136"/>
    </source>
</evidence>
<feature type="domain" description="Connexin N-terminal" evidence="12">
    <location>
        <begin position="42"/>
        <end position="75"/>
    </location>
</feature>
<evidence type="ECO:0000256" key="8">
    <source>
        <dbReference type="ARBA" id="ARBA00023136"/>
    </source>
</evidence>
<keyword evidence="3" id="KW-1003">Cell membrane</keyword>
<dbReference type="InterPro" id="IPR017990">
    <property type="entry name" value="Connexin_CS"/>
</dbReference>
<dbReference type="GO" id="GO:0005243">
    <property type="term" value="F:gap junction channel activity"/>
    <property type="evidence" value="ECO:0007669"/>
    <property type="project" value="TreeGrafter"/>
</dbReference>
<evidence type="ECO:0000256" key="7">
    <source>
        <dbReference type="ARBA" id="ARBA00022989"/>
    </source>
</evidence>